<name>A0AAD2HUD0_9AGAR</name>
<feature type="non-terminal residue" evidence="3">
    <location>
        <position position="83"/>
    </location>
</feature>
<dbReference type="AlphaFoldDB" id="A0AAD2HUD0"/>
<dbReference type="EMBL" id="CAVNYO010000104">
    <property type="protein sequence ID" value="CAK5265962.1"/>
    <property type="molecule type" value="Genomic_DNA"/>
</dbReference>
<keyword evidence="1" id="KW-0732">Signal</keyword>
<feature type="signal peptide" evidence="1">
    <location>
        <begin position="1"/>
        <end position="17"/>
    </location>
</feature>
<gene>
    <name evidence="3" type="ORF">MYCIT1_LOCUS31684</name>
    <name evidence="2" type="ORF">MYCIT1_LOCUS7371</name>
</gene>
<organism evidence="3 4">
    <name type="scientific">Mycena citricolor</name>
    <dbReference type="NCBI Taxonomy" id="2018698"/>
    <lineage>
        <taxon>Eukaryota</taxon>
        <taxon>Fungi</taxon>
        <taxon>Dikarya</taxon>
        <taxon>Basidiomycota</taxon>
        <taxon>Agaricomycotina</taxon>
        <taxon>Agaricomycetes</taxon>
        <taxon>Agaricomycetidae</taxon>
        <taxon>Agaricales</taxon>
        <taxon>Marasmiineae</taxon>
        <taxon>Mycenaceae</taxon>
        <taxon>Mycena</taxon>
    </lineage>
</organism>
<keyword evidence="4" id="KW-1185">Reference proteome</keyword>
<evidence type="ECO:0000313" key="4">
    <source>
        <dbReference type="Proteomes" id="UP001295794"/>
    </source>
</evidence>
<reference evidence="3" key="1">
    <citation type="submission" date="2023-11" db="EMBL/GenBank/DDBJ databases">
        <authorList>
            <person name="De Vega J J."/>
            <person name="De Vega J J."/>
        </authorList>
    </citation>
    <scope>NUCLEOTIDE SEQUENCE</scope>
</reference>
<evidence type="ECO:0000256" key="1">
    <source>
        <dbReference type="SAM" id="SignalP"/>
    </source>
</evidence>
<proteinExistence type="predicted"/>
<protein>
    <recommendedName>
        <fullName evidence="5">Secreted protein</fullName>
    </recommendedName>
</protein>
<feature type="non-terminal residue" evidence="3">
    <location>
        <position position="1"/>
    </location>
</feature>
<sequence length="83" mass="9536">FFQVFLFFHLKIGLRMSFPIDGRSQLHRFAKTVIHRCSWSNTLSTCSEGKASALGRITSNCQRYCLRRREASGQSSSSGYRKK</sequence>
<evidence type="ECO:0008006" key="5">
    <source>
        <dbReference type="Google" id="ProtNLM"/>
    </source>
</evidence>
<evidence type="ECO:0000313" key="2">
    <source>
        <dbReference type="EMBL" id="CAK5265962.1"/>
    </source>
</evidence>
<feature type="chain" id="PRO_5042440783" description="Secreted protein" evidence="1">
    <location>
        <begin position="18"/>
        <end position="83"/>
    </location>
</feature>
<accession>A0AAD2HUD0</accession>
<comment type="caution">
    <text evidence="3">The sequence shown here is derived from an EMBL/GenBank/DDBJ whole genome shotgun (WGS) entry which is preliminary data.</text>
</comment>
<evidence type="ECO:0000313" key="3">
    <source>
        <dbReference type="EMBL" id="CAK5280938.1"/>
    </source>
</evidence>
<dbReference type="Proteomes" id="UP001295794">
    <property type="component" value="Unassembled WGS sequence"/>
</dbReference>
<dbReference type="EMBL" id="CAVNYO010000440">
    <property type="protein sequence ID" value="CAK5280938.1"/>
    <property type="molecule type" value="Genomic_DNA"/>
</dbReference>